<dbReference type="Pfam" id="PF17919">
    <property type="entry name" value="RT_RNaseH_2"/>
    <property type="match status" value="1"/>
</dbReference>
<dbReference type="GO" id="GO:0016787">
    <property type="term" value="F:hydrolase activity"/>
    <property type="evidence" value="ECO:0007669"/>
    <property type="project" value="UniProtKB-KW"/>
</dbReference>
<dbReference type="AlphaFoldDB" id="A0A5B6X282"/>
<evidence type="ECO:0000256" key="2">
    <source>
        <dbReference type="ARBA" id="ARBA00022695"/>
    </source>
</evidence>
<reference evidence="10" key="1">
    <citation type="journal article" date="2019" name="Plant Biotechnol. J.">
        <title>Genome sequencing of the Australian wild diploid species Gossypium australe highlights disease resistance and delayed gland morphogenesis.</title>
        <authorList>
            <person name="Cai Y."/>
            <person name="Cai X."/>
            <person name="Wang Q."/>
            <person name="Wang P."/>
            <person name="Zhang Y."/>
            <person name="Cai C."/>
            <person name="Xu Y."/>
            <person name="Wang K."/>
            <person name="Zhou Z."/>
            <person name="Wang C."/>
            <person name="Geng S."/>
            <person name="Li B."/>
            <person name="Dong Q."/>
            <person name="Hou Y."/>
            <person name="Wang H."/>
            <person name="Ai P."/>
            <person name="Liu Z."/>
            <person name="Yi F."/>
            <person name="Sun M."/>
            <person name="An G."/>
            <person name="Cheng J."/>
            <person name="Zhang Y."/>
            <person name="Shi Q."/>
            <person name="Xie Y."/>
            <person name="Shi X."/>
            <person name="Chang Y."/>
            <person name="Huang F."/>
            <person name="Chen Y."/>
            <person name="Hong S."/>
            <person name="Mi L."/>
            <person name="Sun Q."/>
            <person name="Zhang L."/>
            <person name="Zhou B."/>
            <person name="Peng R."/>
            <person name="Zhang X."/>
            <person name="Liu F."/>
        </authorList>
    </citation>
    <scope>NUCLEOTIDE SEQUENCE [LARGE SCALE GENOMIC DNA]</scope>
    <source>
        <strain evidence="10">cv. PA1801</strain>
    </source>
</reference>
<evidence type="ECO:0000256" key="6">
    <source>
        <dbReference type="ARBA" id="ARBA00022918"/>
    </source>
</evidence>
<keyword evidence="4" id="KW-0255">Endonuclease</keyword>
<dbReference type="Proteomes" id="UP000325315">
    <property type="component" value="Unassembled WGS sequence"/>
</dbReference>
<keyword evidence="1" id="KW-0808">Transferase</keyword>
<evidence type="ECO:0000256" key="3">
    <source>
        <dbReference type="ARBA" id="ARBA00022722"/>
    </source>
</evidence>
<dbReference type="PANTHER" id="PTHR34072">
    <property type="entry name" value="ENZYMATIC POLYPROTEIN-RELATED"/>
    <property type="match status" value="1"/>
</dbReference>
<evidence type="ECO:0000256" key="4">
    <source>
        <dbReference type="ARBA" id="ARBA00022759"/>
    </source>
</evidence>
<sequence length="208" mass="24143">MVKEWIVLGHKISRRGIKVDKAKVDVNEKLPPPATIKGVRSFLGHANFYRWFINDFLKISKPLCMPLEKDTTFEFNKACLEAFKELKIAPIIVTPYWNSPFKLMSEASDFAMRVVMGQRRKRVFHLIYYASRTLTGAQLNSTFCSYLIGTKVAVFTDHSTIKYLLTKNDCKPSLIQWVLLLQEFDLEIQEKKGVENQVTDHLLRLEQQ</sequence>
<protein>
    <submittedName>
        <fullName evidence="9">Retrovirus-related Pol polyprotein from transposon 17.6</fullName>
    </submittedName>
</protein>
<dbReference type="Pfam" id="PF17917">
    <property type="entry name" value="RT_RNaseH"/>
    <property type="match status" value="1"/>
</dbReference>
<keyword evidence="6" id="KW-0695">RNA-directed DNA polymerase</keyword>
<dbReference type="OrthoDB" id="1000214at2759"/>
<dbReference type="EMBL" id="SMMG02000001">
    <property type="protein sequence ID" value="KAA3487125.1"/>
    <property type="molecule type" value="Genomic_DNA"/>
</dbReference>
<name>A0A5B6X282_9ROSI</name>
<evidence type="ECO:0000256" key="1">
    <source>
        <dbReference type="ARBA" id="ARBA00022679"/>
    </source>
</evidence>
<evidence type="ECO:0000259" key="7">
    <source>
        <dbReference type="Pfam" id="PF17917"/>
    </source>
</evidence>
<evidence type="ECO:0000313" key="10">
    <source>
        <dbReference type="Proteomes" id="UP000325315"/>
    </source>
</evidence>
<dbReference type="PANTHER" id="PTHR34072:SF57">
    <property type="entry name" value="RNA-DIRECTED DNA POLYMERASE"/>
    <property type="match status" value="1"/>
</dbReference>
<feature type="domain" description="Reverse transcriptase RNase H-like" evidence="7">
    <location>
        <begin position="143"/>
        <end position="184"/>
    </location>
</feature>
<feature type="domain" description="Reverse transcriptase/retrotransposon-derived protein RNase H-like" evidence="8">
    <location>
        <begin position="79"/>
        <end position="142"/>
    </location>
</feature>
<gene>
    <name evidence="9" type="ORF">EPI10_030975</name>
</gene>
<dbReference type="InterPro" id="IPR043128">
    <property type="entry name" value="Rev_trsase/Diguanyl_cyclase"/>
</dbReference>
<dbReference type="InterPro" id="IPR043502">
    <property type="entry name" value="DNA/RNA_pol_sf"/>
</dbReference>
<keyword evidence="3" id="KW-0540">Nuclease</keyword>
<evidence type="ECO:0000313" key="9">
    <source>
        <dbReference type="EMBL" id="KAA3487125.1"/>
    </source>
</evidence>
<comment type="caution">
    <text evidence="9">The sequence shown here is derived from an EMBL/GenBank/DDBJ whole genome shotgun (WGS) entry which is preliminary data.</text>
</comment>
<evidence type="ECO:0000256" key="5">
    <source>
        <dbReference type="ARBA" id="ARBA00022801"/>
    </source>
</evidence>
<organism evidence="9 10">
    <name type="scientific">Gossypium australe</name>
    <dbReference type="NCBI Taxonomy" id="47621"/>
    <lineage>
        <taxon>Eukaryota</taxon>
        <taxon>Viridiplantae</taxon>
        <taxon>Streptophyta</taxon>
        <taxon>Embryophyta</taxon>
        <taxon>Tracheophyta</taxon>
        <taxon>Spermatophyta</taxon>
        <taxon>Magnoliopsida</taxon>
        <taxon>eudicotyledons</taxon>
        <taxon>Gunneridae</taxon>
        <taxon>Pentapetalae</taxon>
        <taxon>rosids</taxon>
        <taxon>malvids</taxon>
        <taxon>Malvales</taxon>
        <taxon>Malvaceae</taxon>
        <taxon>Malvoideae</taxon>
        <taxon>Gossypium</taxon>
    </lineage>
</organism>
<dbReference type="GO" id="GO:0004519">
    <property type="term" value="F:endonuclease activity"/>
    <property type="evidence" value="ECO:0007669"/>
    <property type="project" value="UniProtKB-KW"/>
</dbReference>
<evidence type="ECO:0000259" key="8">
    <source>
        <dbReference type="Pfam" id="PF17919"/>
    </source>
</evidence>
<keyword evidence="5" id="KW-0378">Hydrolase</keyword>
<dbReference type="Gene3D" id="3.30.70.270">
    <property type="match status" value="1"/>
</dbReference>
<dbReference type="InterPro" id="IPR041577">
    <property type="entry name" value="RT_RNaseH_2"/>
</dbReference>
<dbReference type="CDD" id="cd09274">
    <property type="entry name" value="RNase_HI_RT_Ty3"/>
    <property type="match status" value="1"/>
</dbReference>
<dbReference type="SUPFAM" id="SSF56672">
    <property type="entry name" value="DNA/RNA polymerases"/>
    <property type="match status" value="1"/>
</dbReference>
<dbReference type="InterPro" id="IPR041373">
    <property type="entry name" value="RT_RNaseH"/>
</dbReference>
<accession>A0A5B6X282</accession>
<keyword evidence="10" id="KW-1185">Reference proteome</keyword>
<keyword evidence="2" id="KW-0548">Nucleotidyltransferase</keyword>
<dbReference type="GO" id="GO:0003964">
    <property type="term" value="F:RNA-directed DNA polymerase activity"/>
    <property type="evidence" value="ECO:0007669"/>
    <property type="project" value="UniProtKB-KW"/>
</dbReference>
<proteinExistence type="predicted"/>